<evidence type="ECO:0000313" key="12">
    <source>
        <dbReference type="EMBL" id="KAK1757704.1"/>
    </source>
</evidence>
<keyword evidence="7" id="KW-0539">Nucleus</keyword>
<proteinExistence type="inferred from homology"/>
<feature type="compositionally biased region" description="Low complexity" evidence="10">
    <location>
        <begin position="251"/>
        <end position="300"/>
    </location>
</feature>
<comment type="similarity">
    <text evidence="3">Belongs to the borealin family.</text>
</comment>
<evidence type="ECO:0000256" key="1">
    <source>
        <dbReference type="ARBA" id="ARBA00004123"/>
    </source>
</evidence>
<dbReference type="GO" id="GO:0051301">
    <property type="term" value="P:cell division"/>
    <property type="evidence" value="ECO:0007669"/>
    <property type="project" value="UniProtKB-KW"/>
</dbReference>
<dbReference type="Pfam" id="PF10444">
    <property type="entry name" value="Nbl1_Borealin_N"/>
    <property type="match status" value="1"/>
</dbReference>
<evidence type="ECO:0000259" key="11">
    <source>
        <dbReference type="Pfam" id="PF10444"/>
    </source>
</evidence>
<evidence type="ECO:0000256" key="8">
    <source>
        <dbReference type="ARBA" id="ARBA00023306"/>
    </source>
</evidence>
<dbReference type="InterPro" id="IPR018851">
    <property type="entry name" value="Borealin_N"/>
</dbReference>
<evidence type="ECO:0000313" key="13">
    <source>
        <dbReference type="Proteomes" id="UP001239445"/>
    </source>
</evidence>
<feature type="region of interest" description="Disordered" evidence="10">
    <location>
        <begin position="108"/>
        <end position="232"/>
    </location>
</feature>
<dbReference type="PANTHER" id="PTHR16040">
    <property type="entry name" value="AUSTRALIN, ISOFORM A-RELATED"/>
    <property type="match status" value="1"/>
</dbReference>
<comment type="subcellular location">
    <subcellularLocation>
        <location evidence="2">Chromosome</location>
        <location evidence="2">Centromere</location>
    </subcellularLocation>
    <subcellularLocation>
        <location evidence="1">Nucleus</location>
    </subcellularLocation>
</comment>
<dbReference type="GO" id="GO:0032133">
    <property type="term" value="C:chromosome passenger complex"/>
    <property type="evidence" value="ECO:0007669"/>
    <property type="project" value="TreeGrafter"/>
</dbReference>
<evidence type="ECO:0000256" key="10">
    <source>
        <dbReference type="SAM" id="MobiDB-lite"/>
    </source>
</evidence>
<keyword evidence="9" id="KW-0137">Centromere</keyword>
<dbReference type="GO" id="GO:0000775">
    <property type="term" value="C:chromosome, centromeric region"/>
    <property type="evidence" value="ECO:0007669"/>
    <property type="project" value="UniProtKB-SubCell"/>
</dbReference>
<feature type="compositionally biased region" description="Basic and acidic residues" evidence="10">
    <location>
        <begin position="121"/>
        <end position="137"/>
    </location>
</feature>
<sequence>MPPLRGRKRKSDESNISTDEMVDQRVPTKTGEETSQPSPAKKRKIGITQAQKQALIEDLQLEITERARRLRSNYNIHAQTLRTRVEMRVTRISRRLRDMTMGELIQKYAAQQQQQEPSQFAHRDTTKGPPVPEKDHLPGPQSTFRRPHTAIPISPARHHKRMSSEISGGDKENESVALDMPKKKARAGPATTDIALNPGKVLSPASSNSRLAPRERPPSPAKSLIARPVSPTKMATATSLLSNMVEKARSTRAAATNRKTTTSTTTSSSNGSASTTTSATGTTRGKRGGAAAPAARPATRTARRVSVISESSDGSTSTVVRKRPATAMGTSSAKAPAAKRTVMSSIKKGVGAGTGTGTGTTRKAATAKTPAAAPAVGTGRVLRKRT</sequence>
<keyword evidence="13" id="KW-1185">Reference proteome</keyword>
<feature type="domain" description="Borealin N-terminal" evidence="11">
    <location>
        <begin position="51"/>
        <end position="107"/>
    </location>
</feature>
<dbReference type="AlphaFoldDB" id="A0AAJ0BG90"/>
<accession>A0AAJ0BG90</accession>
<dbReference type="Proteomes" id="UP001239445">
    <property type="component" value="Unassembled WGS sequence"/>
</dbReference>
<evidence type="ECO:0000256" key="6">
    <source>
        <dbReference type="ARBA" id="ARBA00022776"/>
    </source>
</evidence>
<reference evidence="12" key="1">
    <citation type="submission" date="2023-06" db="EMBL/GenBank/DDBJ databases">
        <title>Genome-scale phylogeny and comparative genomics of the fungal order Sordariales.</title>
        <authorList>
            <consortium name="Lawrence Berkeley National Laboratory"/>
            <person name="Hensen N."/>
            <person name="Bonometti L."/>
            <person name="Westerberg I."/>
            <person name="Brannstrom I.O."/>
            <person name="Guillou S."/>
            <person name="Cros-Aarteil S."/>
            <person name="Calhoun S."/>
            <person name="Haridas S."/>
            <person name="Kuo A."/>
            <person name="Mondo S."/>
            <person name="Pangilinan J."/>
            <person name="Riley R."/>
            <person name="Labutti K."/>
            <person name="Andreopoulos B."/>
            <person name="Lipzen A."/>
            <person name="Chen C."/>
            <person name="Yanf M."/>
            <person name="Daum C."/>
            <person name="Ng V."/>
            <person name="Clum A."/>
            <person name="Steindorff A."/>
            <person name="Ohm R."/>
            <person name="Martin F."/>
            <person name="Silar P."/>
            <person name="Natvig D."/>
            <person name="Lalanne C."/>
            <person name="Gautier V."/>
            <person name="Ament-Velasquez S.L."/>
            <person name="Kruys A."/>
            <person name="Hutchinson M.I."/>
            <person name="Powell A.J."/>
            <person name="Barry K."/>
            <person name="Miller A.N."/>
            <person name="Grigoriev I.V."/>
            <person name="Debuchy R."/>
            <person name="Gladieux P."/>
            <person name="Thoren M.H."/>
            <person name="Johannesson H."/>
        </authorList>
    </citation>
    <scope>NUCLEOTIDE SEQUENCE</scope>
    <source>
        <strain evidence="12">PSN4</strain>
    </source>
</reference>
<dbReference type="EMBL" id="MU839830">
    <property type="protein sequence ID" value="KAK1757704.1"/>
    <property type="molecule type" value="Genomic_DNA"/>
</dbReference>
<evidence type="ECO:0000256" key="5">
    <source>
        <dbReference type="ARBA" id="ARBA00022618"/>
    </source>
</evidence>
<name>A0AAJ0BG90_9PEZI</name>
<organism evidence="12 13">
    <name type="scientific">Echria macrotheca</name>
    <dbReference type="NCBI Taxonomy" id="438768"/>
    <lineage>
        <taxon>Eukaryota</taxon>
        <taxon>Fungi</taxon>
        <taxon>Dikarya</taxon>
        <taxon>Ascomycota</taxon>
        <taxon>Pezizomycotina</taxon>
        <taxon>Sordariomycetes</taxon>
        <taxon>Sordariomycetidae</taxon>
        <taxon>Sordariales</taxon>
        <taxon>Schizotheciaceae</taxon>
        <taxon>Echria</taxon>
    </lineage>
</organism>
<keyword evidence="5" id="KW-0132">Cell division</keyword>
<evidence type="ECO:0000256" key="9">
    <source>
        <dbReference type="ARBA" id="ARBA00023328"/>
    </source>
</evidence>
<evidence type="ECO:0000256" key="7">
    <source>
        <dbReference type="ARBA" id="ARBA00023242"/>
    </source>
</evidence>
<protein>
    <submittedName>
        <fullName evidence="12">Borealin N terminal-domain-containing protein</fullName>
    </submittedName>
</protein>
<evidence type="ECO:0000256" key="4">
    <source>
        <dbReference type="ARBA" id="ARBA00022454"/>
    </source>
</evidence>
<evidence type="ECO:0000256" key="2">
    <source>
        <dbReference type="ARBA" id="ARBA00004584"/>
    </source>
</evidence>
<keyword evidence="8" id="KW-0131">Cell cycle</keyword>
<keyword evidence="4" id="KW-0158">Chromosome</keyword>
<evidence type="ECO:0000256" key="3">
    <source>
        <dbReference type="ARBA" id="ARBA00009914"/>
    </source>
</evidence>
<dbReference type="GO" id="GO:0005634">
    <property type="term" value="C:nucleus"/>
    <property type="evidence" value="ECO:0007669"/>
    <property type="project" value="UniProtKB-SubCell"/>
</dbReference>
<dbReference type="GO" id="GO:0000070">
    <property type="term" value="P:mitotic sister chromatid segregation"/>
    <property type="evidence" value="ECO:0007669"/>
    <property type="project" value="TreeGrafter"/>
</dbReference>
<gene>
    <name evidence="12" type="ORF">QBC47DRAFT_376786</name>
</gene>
<feature type="region of interest" description="Disordered" evidence="10">
    <location>
        <begin position="246"/>
        <end position="386"/>
    </location>
</feature>
<dbReference type="PANTHER" id="PTHR16040:SF7">
    <property type="entry name" value="AUSTRALIN, ISOFORM A-RELATED"/>
    <property type="match status" value="1"/>
</dbReference>
<comment type="caution">
    <text evidence="12">The sequence shown here is derived from an EMBL/GenBank/DDBJ whole genome shotgun (WGS) entry which is preliminary data.</text>
</comment>
<feature type="compositionally biased region" description="Polar residues" evidence="10">
    <location>
        <begin position="308"/>
        <end position="319"/>
    </location>
</feature>
<feature type="region of interest" description="Disordered" evidence="10">
    <location>
        <begin position="1"/>
        <end position="47"/>
    </location>
</feature>
<feature type="compositionally biased region" description="Low complexity" evidence="10">
    <location>
        <begin position="359"/>
        <end position="380"/>
    </location>
</feature>
<dbReference type="GO" id="GO:0051233">
    <property type="term" value="C:spindle midzone"/>
    <property type="evidence" value="ECO:0007669"/>
    <property type="project" value="TreeGrafter"/>
</dbReference>
<dbReference type="InterPro" id="IPR018867">
    <property type="entry name" value="Cell_div_borealin"/>
</dbReference>
<keyword evidence="6" id="KW-0498">Mitosis</keyword>